<proteinExistence type="predicted"/>
<feature type="compositionally biased region" description="Basic and acidic residues" evidence="1">
    <location>
        <begin position="151"/>
        <end position="160"/>
    </location>
</feature>
<feature type="region of interest" description="Disordered" evidence="1">
    <location>
        <begin position="1"/>
        <end position="37"/>
    </location>
</feature>
<dbReference type="VEuPathDB" id="FungiDB:PV07_01079"/>
<dbReference type="EMBL" id="KN847040">
    <property type="protein sequence ID" value="KIW34291.1"/>
    <property type="molecule type" value="Genomic_DNA"/>
</dbReference>
<keyword evidence="3" id="KW-1185">Reference proteome</keyword>
<sequence>MSVNKRNRNSFGNKRPSKAETAARKKPSILEGLNPPNAAGVQQLVALMRRDRNRPFSVRPELRTLLKKVQAEVKWVREQQQQQQRRKGQEKCLRERLQEATAEERYCSRLAAEAEAANKAFDERTKAPVAETATEKEALIATARRAIEEERLNRARDRATDAATVKNHPRRPWTPF</sequence>
<name>A0A0D2A1P6_9EURO</name>
<protein>
    <submittedName>
        <fullName evidence="2">Uncharacterized protein</fullName>
    </submittedName>
</protein>
<dbReference type="Proteomes" id="UP000054466">
    <property type="component" value="Unassembled WGS sequence"/>
</dbReference>
<gene>
    <name evidence="2" type="ORF">PV07_01079</name>
</gene>
<organism evidence="2 3">
    <name type="scientific">Cladophialophora immunda</name>
    <dbReference type="NCBI Taxonomy" id="569365"/>
    <lineage>
        <taxon>Eukaryota</taxon>
        <taxon>Fungi</taxon>
        <taxon>Dikarya</taxon>
        <taxon>Ascomycota</taxon>
        <taxon>Pezizomycotina</taxon>
        <taxon>Eurotiomycetes</taxon>
        <taxon>Chaetothyriomycetidae</taxon>
        <taxon>Chaetothyriales</taxon>
        <taxon>Herpotrichiellaceae</taxon>
        <taxon>Cladophialophora</taxon>
    </lineage>
</organism>
<feature type="region of interest" description="Disordered" evidence="1">
    <location>
        <begin position="151"/>
        <end position="176"/>
    </location>
</feature>
<evidence type="ECO:0000256" key="1">
    <source>
        <dbReference type="SAM" id="MobiDB-lite"/>
    </source>
</evidence>
<reference evidence="2 3" key="1">
    <citation type="submission" date="2015-01" db="EMBL/GenBank/DDBJ databases">
        <title>The Genome Sequence of Cladophialophora immunda CBS83496.</title>
        <authorList>
            <consortium name="The Broad Institute Genomics Platform"/>
            <person name="Cuomo C."/>
            <person name="de Hoog S."/>
            <person name="Gorbushina A."/>
            <person name="Stielow B."/>
            <person name="Teixiera M."/>
            <person name="Abouelleil A."/>
            <person name="Chapman S.B."/>
            <person name="Priest M."/>
            <person name="Young S.K."/>
            <person name="Wortman J."/>
            <person name="Nusbaum C."/>
            <person name="Birren B."/>
        </authorList>
    </citation>
    <scope>NUCLEOTIDE SEQUENCE [LARGE SCALE GENOMIC DNA]</scope>
    <source>
        <strain evidence="2 3">CBS 83496</strain>
    </source>
</reference>
<feature type="compositionally biased region" description="Basic residues" evidence="1">
    <location>
        <begin position="167"/>
        <end position="176"/>
    </location>
</feature>
<dbReference type="AlphaFoldDB" id="A0A0D2A1P6"/>
<dbReference type="HOGENOM" id="CLU_1524981_0_0_1"/>
<dbReference type="RefSeq" id="XP_016254507.1">
    <property type="nucleotide sequence ID" value="XM_016387579.1"/>
</dbReference>
<dbReference type="GeneID" id="27340273"/>
<evidence type="ECO:0000313" key="2">
    <source>
        <dbReference type="EMBL" id="KIW34291.1"/>
    </source>
</evidence>
<accession>A0A0D2A1P6</accession>
<evidence type="ECO:0000313" key="3">
    <source>
        <dbReference type="Proteomes" id="UP000054466"/>
    </source>
</evidence>